<organism evidence="10 11">
    <name type="scientific">Stephania japonica</name>
    <dbReference type="NCBI Taxonomy" id="461633"/>
    <lineage>
        <taxon>Eukaryota</taxon>
        <taxon>Viridiplantae</taxon>
        <taxon>Streptophyta</taxon>
        <taxon>Embryophyta</taxon>
        <taxon>Tracheophyta</taxon>
        <taxon>Spermatophyta</taxon>
        <taxon>Magnoliopsida</taxon>
        <taxon>Ranunculales</taxon>
        <taxon>Menispermaceae</taxon>
        <taxon>Menispermoideae</taxon>
        <taxon>Cissampelideae</taxon>
        <taxon>Stephania</taxon>
    </lineage>
</organism>
<dbReference type="InterPro" id="IPR017930">
    <property type="entry name" value="Myb_dom"/>
</dbReference>
<dbReference type="InterPro" id="IPR001005">
    <property type="entry name" value="SANT/Myb"/>
</dbReference>
<evidence type="ECO:0000256" key="4">
    <source>
        <dbReference type="ARBA" id="ARBA00023125"/>
    </source>
</evidence>
<dbReference type="CDD" id="cd00167">
    <property type="entry name" value="SANT"/>
    <property type="match status" value="3"/>
</dbReference>
<keyword evidence="3" id="KW-0805">Transcription regulation</keyword>
<keyword evidence="11" id="KW-1185">Reference proteome</keyword>
<keyword evidence="6" id="KW-0539">Nucleus</keyword>
<dbReference type="InterPro" id="IPR009057">
    <property type="entry name" value="Homeodomain-like_sf"/>
</dbReference>
<feature type="region of interest" description="Disordered" evidence="7">
    <location>
        <begin position="948"/>
        <end position="1026"/>
    </location>
</feature>
<feature type="domain" description="HTH myb-type" evidence="9">
    <location>
        <begin position="41"/>
        <end position="92"/>
    </location>
</feature>
<dbReference type="FunFam" id="1.10.10.60:FF:000010">
    <property type="entry name" value="Transcriptional activator Myb isoform A"/>
    <property type="match status" value="1"/>
</dbReference>
<feature type="compositionally biased region" description="Low complexity" evidence="7">
    <location>
        <begin position="1004"/>
        <end position="1019"/>
    </location>
</feature>
<dbReference type="PROSITE" id="PS51294">
    <property type="entry name" value="HTH_MYB"/>
    <property type="match status" value="3"/>
</dbReference>
<dbReference type="PROSITE" id="PS50090">
    <property type="entry name" value="MYB_LIKE"/>
    <property type="match status" value="3"/>
</dbReference>
<feature type="compositionally biased region" description="Basic and acidic residues" evidence="7">
    <location>
        <begin position="233"/>
        <end position="244"/>
    </location>
</feature>
<dbReference type="AlphaFoldDB" id="A0AAP0F524"/>
<dbReference type="Pfam" id="PF13921">
    <property type="entry name" value="Myb_DNA-bind_6"/>
    <property type="match status" value="1"/>
</dbReference>
<evidence type="ECO:0000256" key="1">
    <source>
        <dbReference type="ARBA" id="ARBA00004123"/>
    </source>
</evidence>
<dbReference type="PANTHER" id="PTHR45614">
    <property type="entry name" value="MYB PROTEIN-RELATED"/>
    <property type="match status" value="1"/>
</dbReference>
<feature type="compositionally biased region" description="Polar residues" evidence="7">
    <location>
        <begin position="285"/>
        <end position="299"/>
    </location>
</feature>
<dbReference type="Pfam" id="PF00249">
    <property type="entry name" value="Myb_DNA-binding"/>
    <property type="match status" value="1"/>
</dbReference>
<dbReference type="GO" id="GO:0000981">
    <property type="term" value="F:DNA-binding transcription factor activity, RNA polymerase II-specific"/>
    <property type="evidence" value="ECO:0007669"/>
    <property type="project" value="TreeGrafter"/>
</dbReference>
<dbReference type="Proteomes" id="UP001417504">
    <property type="component" value="Unassembled WGS sequence"/>
</dbReference>
<feature type="region of interest" description="Disordered" evidence="7">
    <location>
        <begin position="1"/>
        <end position="49"/>
    </location>
</feature>
<feature type="compositionally biased region" description="Polar residues" evidence="7">
    <location>
        <begin position="38"/>
        <end position="48"/>
    </location>
</feature>
<evidence type="ECO:0000313" key="10">
    <source>
        <dbReference type="EMBL" id="KAK9102693.1"/>
    </source>
</evidence>
<gene>
    <name evidence="10" type="ORF">Sjap_019947</name>
</gene>
<feature type="region of interest" description="Disordered" evidence="7">
    <location>
        <begin position="279"/>
        <end position="299"/>
    </location>
</feature>
<evidence type="ECO:0000259" key="9">
    <source>
        <dbReference type="PROSITE" id="PS51294"/>
    </source>
</evidence>
<evidence type="ECO:0000256" key="7">
    <source>
        <dbReference type="SAM" id="MobiDB-lite"/>
    </source>
</evidence>
<feature type="region of interest" description="Disordered" evidence="7">
    <location>
        <begin position="697"/>
        <end position="758"/>
    </location>
</feature>
<dbReference type="Gene3D" id="1.10.10.60">
    <property type="entry name" value="Homeodomain-like"/>
    <property type="match status" value="3"/>
</dbReference>
<feature type="domain" description="HTH myb-type" evidence="9">
    <location>
        <begin position="93"/>
        <end position="148"/>
    </location>
</feature>
<keyword evidence="2" id="KW-0677">Repeat</keyword>
<proteinExistence type="predicted"/>
<evidence type="ECO:0000256" key="6">
    <source>
        <dbReference type="ARBA" id="ARBA00023242"/>
    </source>
</evidence>
<dbReference type="FunFam" id="1.10.10.60:FF:000016">
    <property type="entry name" value="Transcriptional activator Myb isoform A"/>
    <property type="match status" value="1"/>
</dbReference>
<dbReference type="FunFam" id="1.10.10.60:FF:000324">
    <property type="entry name" value="Transcription factor MYB3R-2"/>
    <property type="match status" value="1"/>
</dbReference>
<sequence>MESNKARGVKSAEQPIDSPSDGGSDGFQNLRPLHGRTSGPTRRSTKGQWTAEEDALLCRAVQRFKGRNWKKIAECFKDRTDVQCLHRWQKVLNPELIKGPWSKEEDDIIIEMVNKYGAKKWSTIAQALPGRIGKQCRERWHNHLNPSINKEAWTQEEELALIHAHQIYGNKWAELTKVLPGRTDNAIKNHWNSSVKKKLDSYLASGLLAQFQGFPNVRNPNQSLPSSSGLQQKSRDRSDFKNEVEEVSECSQGSSVAGCSQNECNITNPVALHSKETAVAEDGSQRNGQSSSSSPCSKQYMASMQDVTRSVPEAPCRTNTSVTSLEQQMFHGAGSSFSNSEQFDLHDLHHPSGMDIMSDPSSLFGAPTHSLFGLVAKQESGSVVLQSSNSFLASASMGNVTLQSDNQLVSISEGNCCLDPFSEALRLATLSRCSNLNDLDECDDLLICQQELQSFGPNGSLASSTYYPSTSPNNLGTSSCQDISNSHFVCSDDRNLIFTDECSEPRDIPGGTRDLEVLPTSCNSFPYSALPAASVCSADRISTPGQAIDGSNTVPIETFNSLSLDAGEMHHCEESTNINAVEQDSGSLFYEPPRFPSIELPFFSCDLVSPGGDWQQAYSPLGIRQLMMSSLNCATPCNLWDSPSQEGSPDLVLKSAAKSFLCTPSILKKRQRELLSPTPERKCDKKHEKEFTLARSEIPSFDITSEQDRNTYDDKENVNIDESGVPAGRVSEKLHDNTNCHDTKKPEETQTDARPKINGDSALSVSTGVLVEHNLNDFLIFSPDRDGYPLKRPLVAGARSPRNQFPRSLGRNQCVSSGLSESAGIIFSPPNGERKHDKPMISGAPIQCNPVSRSVAIENAGNNADIESLSICCGDTPVMKRGIESPSAWKSPWFMNSFMPGPRVDTDITIEDIGYLMSPGERSYDALALMRQLSEHTATAFAEAHEVLAGEKQSNNEPENSSYPDSEHENHPQPSDVSALQAEGRILDFSGCGTPMRGADSKKPSSGSASAVSFSSPSSYLLKGCR</sequence>
<keyword evidence="5" id="KW-0804">Transcription</keyword>
<feature type="domain" description="HTH myb-type" evidence="9">
    <location>
        <begin position="149"/>
        <end position="199"/>
    </location>
</feature>
<protein>
    <submittedName>
        <fullName evidence="10">Uncharacterized protein</fullName>
    </submittedName>
</protein>
<evidence type="ECO:0000313" key="11">
    <source>
        <dbReference type="Proteomes" id="UP001417504"/>
    </source>
</evidence>
<dbReference type="InterPro" id="IPR050560">
    <property type="entry name" value="MYB_TF"/>
</dbReference>
<feature type="domain" description="Myb-like" evidence="8">
    <location>
        <begin position="93"/>
        <end position="144"/>
    </location>
</feature>
<dbReference type="GO" id="GO:0000978">
    <property type="term" value="F:RNA polymerase II cis-regulatory region sequence-specific DNA binding"/>
    <property type="evidence" value="ECO:0007669"/>
    <property type="project" value="TreeGrafter"/>
</dbReference>
<dbReference type="PANTHER" id="PTHR45614:SF123">
    <property type="entry name" value="MYB DNA-BINDING DOMAIN SUPERFAMILY PROTEIN-RELATED"/>
    <property type="match status" value="1"/>
</dbReference>
<accession>A0AAP0F524</accession>
<feature type="domain" description="Myb-like" evidence="8">
    <location>
        <begin position="41"/>
        <end position="92"/>
    </location>
</feature>
<reference evidence="10 11" key="1">
    <citation type="submission" date="2024-01" db="EMBL/GenBank/DDBJ databases">
        <title>Genome assemblies of Stephania.</title>
        <authorList>
            <person name="Yang L."/>
        </authorList>
    </citation>
    <scope>NUCLEOTIDE SEQUENCE [LARGE SCALE GENOMIC DNA]</scope>
    <source>
        <strain evidence="10">QJT</strain>
        <tissue evidence="10">Leaf</tissue>
    </source>
</reference>
<feature type="compositionally biased region" description="Polar residues" evidence="7">
    <location>
        <begin position="952"/>
        <end position="964"/>
    </location>
</feature>
<feature type="region of interest" description="Disordered" evidence="7">
    <location>
        <begin position="218"/>
        <end position="246"/>
    </location>
</feature>
<dbReference type="GO" id="GO:0005634">
    <property type="term" value="C:nucleus"/>
    <property type="evidence" value="ECO:0007669"/>
    <property type="project" value="UniProtKB-SubCell"/>
</dbReference>
<feature type="compositionally biased region" description="Basic and acidic residues" evidence="7">
    <location>
        <begin position="730"/>
        <end position="757"/>
    </location>
</feature>
<feature type="compositionally biased region" description="Basic and acidic residues" evidence="7">
    <location>
        <begin position="706"/>
        <end position="718"/>
    </location>
</feature>
<evidence type="ECO:0000256" key="2">
    <source>
        <dbReference type="ARBA" id="ARBA00022737"/>
    </source>
</evidence>
<dbReference type="SMART" id="SM00717">
    <property type="entry name" value="SANT"/>
    <property type="match status" value="3"/>
</dbReference>
<comment type="subcellular location">
    <subcellularLocation>
        <location evidence="1">Nucleus</location>
    </subcellularLocation>
</comment>
<dbReference type="EMBL" id="JBBNAE010000008">
    <property type="protein sequence ID" value="KAK9102693.1"/>
    <property type="molecule type" value="Genomic_DNA"/>
</dbReference>
<feature type="compositionally biased region" description="Polar residues" evidence="7">
    <location>
        <begin position="218"/>
        <end position="232"/>
    </location>
</feature>
<dbReference type="SUPFAM" id="SSF46689">
    <property type="entry name" value="Homeodomain-like"/>
    <property type="match status" value="2"/>
</dbReference>
<feature type="domain" description="Myb-like" evidence="8">
    <location>
        <begin position="145"/>
        <end position="195"/>
    </location>
</feature>
<keyword evidence="4" id="KW-0238">DNA-binding</keyword>
<comment type="caution">
    <text evidence="10">The sequence shown here is derived from an EMBL/GenBank/DDBJ whole genome shotgun (WGS) entry which is preliminary data.</text>
</comment>
<evidence type="ECO:0000256" key="3">
    <source>
        <dbReference type="ARBA" id="ARBA00023015"/>
    </source>
</evidence>
<name>A0AAP0F524_9MAGN</name>
<evidence type="ECO:0000259" key="8">
    <source>
        <dbReference type="PROSITE" id="PS50090"/>
    </source>
</evidence>
<evidence type="ECO:0000256" key="5">
    <source>
        <dbReference type="ARBA" id="ARBA00023163"/>
    </source>
</evidence>